<sequence>MKKSEKIASSLPRQEAQQNPHNENKVLSAIHKQSQYA</sequence>
<dbReference type="HOGENOM" id="CLU_3342562_0_0_6"/>
<reference evidence="2" key="1">
    <citation type="journal article" date="2005" name="Proc. Natl. Acad. Sci. U.S.A.">
        <title>The psychrophilic lifestyle as revealed by the genome sequence of Colwellia psychrerythraea 34H through genomic and proteomic analyses.</title>
        <authorList>
            <person name="Methe B.A."/>
            <person name="Nelson K.E."/>
            <person name="Deming J.W."/>
            <person name="Momen B."/>
            <person name="Melamud E."/>
            <person name="Zhang X."/>
            <person name="Moult J."/>
            <person name="Madupu R."/>
            <person name="Nelson W.C."/>
            <person name="Dodson R.J."/>
            <person name="Brinkac L.M."/>
            <person name="Daugherty S.C."/>
            <person name="Durkin A.S."/>
            <person name="DeBoy R.T."/>
            <person name="Kolonay J.F."/>
            <person name="Sullivan S.A."/>
            <person name="Zhou L."/>
            <person name="Davidsen T.M."/>
            <person name="Wu M."/>
            <person name="Huston A.L."/>
            <person name="Lewis M."/>
            <person name="Weaver B."/>
            <person name="Weidman J.F."/>
            <person name="Khouri H."/>
            <person name="Utterback T.R."/>
            <person name="Feldblyum T.V."/>
            <person name="Fraser C.M."/>
        </authorList>
    </citation>
    <scope>NUCLEOTIDE SEQUENCE [LARGE SCALE GENOMIC DNA]</scope>
    <source>
        <strain evidence="2">34H</strain>
    </source>
</reference>
<proteinExistence type="predicted"/>
<evidence type="ECO:0000313" key="2">
    <source>
        <dbReference type="EMBL" id="AAZ26897.1"/>
    </source>
</evidence>
<evidence type="ECO:0000313" key="3">
    <source>
        <dbReference type="Proteomes" id="UP000000547"/>
    </source>
</evidence>
<dbReference type="KEGG" id="cps:CPS_0921"/>
<organism evidence="2 3">
    <name type="scientific">Colwellia psychrerythraea (strain 34H / ATCC BAA-681)</name>
    <name type="common">Vibrio psychroerythus</name>
    <dbReference type="NCBI Taxonomy" id="167879"/>
    <lineage>
        <taxon>Bacteria</taxon>
        <taxon>Pseudomonadati</taxon>
        <taxon>Pseudomonadota</taxon>
        <taxon>Gammaproteobacteria</taxon>
        <taxon>Alteromonadales</taxon>
        <taxon>Colwelliaceae</taxon>
        <taxon>Colwellia</taxon>
    </lineage>
</organism>
<dbReference type="AlphaFoldDB" id="Q487U5"/>
<name>Q487U5_COLP3</name>
<evidence type="ECO:0000256" key="1">
    <source>
        <dbReference type="SAM" id="MobiDB-lite"/>
    </source>
</evidence>
<accession>Q487U5</accession>
<feature type="compositionally biased region" description="Polar residues" evidence="1">
    <location>
        <begin position="11"/>
        <end position="21"/>
    </location>
</feature>
<dbReference type="EMBL" id="CP000083">
    <property type="protein sequence ID" value="AAZ26897.1"/>
    <property type="molecule type" value="Genomic_DNA"/>
</dbReference>
<protein>
    <submittedName>
        <fullName evidence="2">Uncharacterized protein</fullName>
    </submittedName>
</protein>
<gene>
    <name evidence="2" type="ordered locus">CPS_0921</name>
</gene>
<feature type="region of interest" description="Disordered" evidence="1">
    <location>
        <begin position="1"/>
        <end position="37"/>
    </location>
</feature>
<dbReference type="Proteomes" id="UP000000547">
    <property type="component" value="Chromosome"/>
</dbReference>